<feature type="binding site" evidence="4">
    <location>
        <position position="270"/>
    </location>
    <ligand>
        <name>pyridoxal 5'-phosphate</name>
        <dbReference type="ChEBI" id="CHEBI:597326"/>
    </ligand>
</feature>
<dbReference type="AlphaFoldDB" id="A0A814HL24"/>
<dbReference type="OrthoDB" id="5978656at2759"/>
<comment type="similarity">
    <text evidence="4 5">Belongs to the kynureninase family.</text>
</comment>
<evidence type="ECO:0000313" key="10">
    <source>
        <dbReference type="Proteomes" id="UP000663829"/>
    </source>
</evidence>
<feature type="modified residue" description="N6-(pyridoxal phosphate)lysine" evidence="4">
    <location>
        <position position="296"/>
    </location>
</feature>
<dbReference type="GO" id="GO:0043420">
    <property type="term" value="P:anthranilate metabolic process"/>
    <property type="evidence" value="ECO:0007669"/>
    <property type="project" value="UniProtKB-UniRule"/>
</dbReference>
<dbReference type="GO" id="GO:0034354">
    <property type="term" value="P:'de novo' NAD+ biosynthetic process from L-tryptophan"/>
    <property type="evidence" value="ECO:0007669"/>
    <property type="project" value="UniProtKB-UniRule"/>
</dbReference>
<dbReference type="EC" id="3.7.1.3" evidence="4 5"/>
<dbReference type="EMBL" id="CAJOBA010001447">
    <property type="protein sequence ID" value="CAF3596375.1"/>
    <property type="molecule type" value="Genomic_DNA"/>
</dbReference>
<sequence length="479" mass="54835">MSTIPYENGEYTEINGAADKILLTKSKLAQNYLLEKSQEWNVELKSEVFAKKMDLNDPLQYLRGEFYYPKMGGLPKVDKSRINVNDDSIYLCGHSLGLQPKRTKKYLDLCLDDWAKLGVYGHYYGFMPWAKCDYPCLPTMCKLVGGQMGEVGVMNQLTTNLHFVMISFYRPTSERYKILYECQAFPSDSYAINSQIEFHGFNPKDAKLILSPRKDETYIRTNDIIDILKKEGKSIALVLFSGVQYYNGQVFDMETITRVAHEQGCVVGFDIAHAAGNIPMKLHDWNVDFAVWCTYKYLNSGAGCIGGFFIHSNHFHSKLPKLDGWWSNRDSTRFQMLTDIDREENANGYRISNPSIHQCAALAASLSIFEEVGIDKLHEKSRLLTQYLQYLIENELNNNQKCLSFQILTPNDPDQRGAQLSLKPVEITAQILFDELEKRGVVVDIRHDIIRVAPIPSYNSFFDIYQFISVLKTIDISIL</sequence>
<evidence type="ECO:0000256" key="1">
    <source>
        <dbReference type="ARBA" id="ARBA00022642"/>
    </source>
</evidence>
<gene>
    <name evidence="4" type="primary">KYNU</name>
    <name evidence="7" type="ORF">GPM918_LOCUS14271</name>
    <name evidence="6" type="ORF">OVA965_LOCUS5220</name>
    <name evidence="9" type="ORF">SRO942_LOCUS14271</name>
    <name evidence="8" type="ORF">TMI583_LOCUS5218</name>
</gene>
<dbReference type="GO" id="GO:0030170">
    <property type="term" value="F:pyridoxal phosphate binding"/>
    <property type="evidence" value="ECO:0007669"/>
    <property type="project" value="UniProtKB-UniRule"/>
</dbReference>
<comment type="caution">
    <text evidence="7">The sequence shown here is derived from an EMBL/GenBank/DDBJ whole genome shotgun (WGS) entry which is preliminary data.</text>
</comment>
<comment type="catalytic activity">
    <reaction evidence="4 5">
        <text>L-kynurenine + H2O = anthranilate + L-alanine + H(+)</text>
        <dbReference type="Rhea" id="RHEA:16813"/>
        <dbReference type="ChEBI" id="CHEBI:15377"/>
        <dbReference type="ChEBI" id="CHEBI:15378"/>
        <dbReference type="ChEBI" id="CHEBI:16567"/>
        <dbReference type="ChEBI" id="CHEBI:57959"/>
        <dbReference type="ChEBI" id="CHEBI:57972"/>
        <dbReference type="EC" id="3.7.1.3"/>
    </reaction>
</comment>
<feature type="binding site" evidence="4">
    <location>
        <position position="325"/>
    </location>
    <ligand>
        <name>pyridoxal 5'-phosphate</name>
        <dbReference type="ChEBI" id="CHEBI:597326"/>
    </ligand>
</feature>
<organism evidence="7 10">
    <name type="scientific">Didymodactylos carnosus</name>
    <dbReference type="NCBI Taxonomy" id="1234261"/>
    <lineage>
        <taxon>Eukaryota</taxon>
        <taxon>Metazoa</taxon>
        <taxon>Spiralia</taxon>
        <taxon>Gnathifera</taxon>
        <taxon>Rotifera</taxon>
        <taxon>Eurotatoria</taxon>
        <taxon>Bdelloidea</taxon>
        <taxon>Philodinida</taxon>
        <taxon>Philodinidae</taxon>
        <taxon>Didymodactylos</taxon>
    </lineage>
</organism>
<dbReference type="PANTHER" id="PTHR14084:SF0">
    <property type="entry name" value="KYNURENINASE"/>
    <property type="match status" value="1"/>
</dbReference>
<comment type="subcellular location">
    <subcellularLocation>
        <location evidence="4 5">Cytoplasm</location>
    </subcellularLocation>
</comment>
<proteinExistence type="inferred from homology"/>
<dbReference type="EMBL" id="CAJNOK010001447">
    <property type="protein sequence ID" value="CAF0812466.1"/>
    <property type="molecule type" value="Genomic_DNA"/>
</dbReference>
<dbReference type="InterPro" id="IPR010111">
    <property type="entry name" value="Kynureninase"/>
</dbReference>
<evidence type="ECO:0000313" key="9">
    <source>
        <dbReference type="EMBL" id="CAF3782415.1"/>
    </source>
</evidence>
<dbReference type="EMBL" id="CAJNOQ010003411">
    <property type="protein sequence ID" value="CAF1011104.1"/>
    <property type="molecule type" value="Genomic_DNA"/>
</dbReference>
<dbReference type="UniPathway" id="UPA00253">
    <property type="reaction ID" value="UER00329"/>
</dbReference>
<dbReference type="Pfam" id="PF22580">
    <property type="entry name" value="KYNU_C"/>
    <property type="match status" value="1"/>
</dbReference>
<dbReference type="PIRSF" id="PIRSF038800">
    <property type="entry name" value="KYNU"/>
    <property type="match status" value="1"/>
</dbReference>
<comment type="subunit">
    <text evidence="4 5">Homodimer.</text>
</comment>
<comment type="catalytic activity">
    <reaction evidence="5">
        <text>3-hydroxy-L-kynurenine + H2O = 3-hydroxyanthranilate + L-alanine + H(+)</text>
        <dbReference type="Rhea" id="RHEA:25143"/>
        <dbReference type="ChEBI" id="CHEBI:15377"/>
        <dbReference type="ChEBI" id="CHEBI:15378"/>
        <dbReference type="ChEBI" id="CHEBI:36559"/>
        <dbReference type="ChEBI" id="CHEBI:57972"/>
        <dbReference type="ChEBI" id="CHEBI:58125"/>
        <dbReference type="EC" id="3.7.1.3"/>
    </reaction>
</comment>
<evidence type="ECO:0000313" key="8">
    <source>
        <dbReference type="EMBL" id="CAF3596375.1"/>
    </source>
</evidence>
<protein>
    <recommendedName>
        <fullName evidence="4 5">Kynureninase</fullName>
        <ecNumber evidence="4 5">3.7.1.3</ecNumber>
    </recommendedName>
    <alternativeName>
        <fullName evidence="4">L-kynurenine hydrolase</fullName>
    </alternativeName>
</protein>
<dbReference type="GO" id="GO:0097053">
    <property type="term" value="P:L-kynurenine catabolic process"/>
    <property type="evidence" value="ECO:0007669"/>
    <property type="project" value="UniProtKB-UniRule"/>
</dbReference>
<evidence type="ECO:0000313" key="7">
    <source>
        <dbReference type="EMBL" id="CAF1011104.1"/>
    </source>
</evidence>
<dbReference type="GO" id="GO:0019441">
    <property type="term" value="P:L-tryptophan catabolic process to kynurenine"/>
    <property type="evidence" value="ECO:0007669"/>
    <property type="project" value="TreeGrafter"/>
</dbReference>
<feature type="binding site" evidence="4">
    <location>
        <position position="158"/>
    </location>
    <ligand>
        <name>pyridoxal 5'-phosphate</name>
        <dbReference type="ChEBI" id="CHEBI:597326"/>
    </ligand>
</feature>
<feature type="binding site" evidence="4">
    <location>
        <begin position="185"/>
        <end position="188"/>
    </location>
    <ligand>
        <name>pyridoxal 5'-phosphate</name>
        <dbReference type="ChEBI" id="CHEBI:597326"/>
    </ligand>
</feature>
<feature type="binding site" evidence="4">
    <location>
        <position position="157"/>
    </location>
    <ligand>
        <name>pyridoxal 5'-phosphate</name>
        <dbReference type="ChEBI" id="CHEBI:597326"/>
    </ligand>
</feature>
<keyword evidence="10" id="KW-1185">Reference proteome</keyword>
<dbReference type="PANTHER" id="PTHR14084">
    <property type="entry name" value="KYNURENINASE"/>
    <property type="match status" value="1"/>
</dbReference>
<evidence type="ECO:0000256" key="4">
    <source>
        <dbReference type="HAMAP-Rule" id="MF_03017"/>
    </source>
</evidence>
<comment type="pathway">
    <text evidence="4 5">Amino-acid degradation; L-kynurenine degradation; L-alanine and anthranilate from L-kynurenine: step 1/1.</text>
</comment>
<dbReference type="Proteomes" id="UP000681722">
    <property type="component" value="Unassembled WGS sequence"/>
</dbReference>
<accession>A0A814HL24</accession>
<keyword evidence="4 5" id="KW-0963">Cytoplasm</keyword>
<keyword evidence="2 4" id="KW-0378">Hydrolase</keyword>
<dbReference type="NCBIfam" id="TIGR01814">
    <property type="entry name" value="kynureninase"/>
    <property type="match status" value="1"/>
</dbReference>
<dbReference type="Proteomes" id="UP000682733">
    <property type="component" value="Unassembled WGS sequence"/>
</dbReference>
<dbReference type="InterPro" id="IPR015424">
    <property type="entry name" value="PyrdxlP-dep_Trfase"/>
</dbReference>
<dbReference type="GO" id="GO:0005737">
    <property type="term" value="C:cytoplasm"/>
    <property type="evidence" value="ECO:0007669"/>
    <property type="project" value="UniProtKB-SubCell"/>
</dbReference>
<evidence type="ECO:0000256" key="3">
    <source>
        <dbReference type="ARBA" id="ARBA00022898"/>
    </source>
</evidence>
<dbReference type="EMBL" id="CAJOBC010003411">
    <property type="protein sequence ID" value="CAF3782415.1"/>
    <property type="molecule type" value="Genomic_DNA"/>
</dbReference>
<dbReference type="Proteomes" id="UP000677228">
    <property type="component" value="Unassembled WGS sequence"/>
</dbReference>
<dbReference type="InterPro" id="IPR015421">
    <property type="entry name" value="PyrdxlP-dep_Trfase_major"/>
</dbReference>
<dbReference type="Gene3D" id="3.90.1150.10">
    <property type="entry name" value="Aspartate Aminotransferase, domain 1"/>
    <property type="match status" value="1"/>
</dbReference>
<evidence type="ECO:0000256" key="5">
    <source>
        <dbReference type="PIRNR" id="PIRNR038800"/>
    </source>
</evidence>
<feature type="binding site" evidence="4">
    <location>
        <position position="241"/>
    </location>
    <ligand>
        <name>pyridoxal 5'-phosphate</name>
        <dbReference type="ChEBI" id="CHEBI:597326"/>
    </ligand>
</feature>
<dbReference type="UniPathway" id="UPA00334">
    <property type="reaction ID" value="UER00455"/>
</dbReference>
<reference evidence="7" key="1">
    <citation type="submission" date="2021-02" db="EMBL/GenBank/DDBJ databases">
        <authorList>
            <person name="Nowell W R."/>
        </authorList>
    </citation>
    <scope>NUCLEOTIDE SEQUENCE</scope>
</reference>
<dbReference type="HAMAP" id="MF_01970">
    <property type="entry name" value="Kynureninase"/>
    <property type="match status" value="1"/>
</dbReference>
<comment type="function">
    <text evidence="4 5">Catalyzes the cleavage of L-kynurenine (L-Kyn) and L-3-hydroxykynurenine (L-3OHKyn) into anthranilic acid (AA) and 3-hydroxyanthranilic acid (3-OHAA), respectively.</text>
</comment>
<keyword evidence="3 4" id="KW-0663">Pyridoxal phosphate</keyword>
<dbReference type="Gene3D" id="3.40.640.10">
    <property type="entry name" value="Type I PLP-dependent aspartate aminotransferase-like (Major domain)"/>
    <property type="match status" value="1"/>
</dbReference>
<feature type="binding site" evidence="4">
    <location>
        <position position="295"/>
    </location>
    <ligand>
        <name>pyridoxal 5'-phosphate</name>
        <dbReference type="ChEBI" id="CHEBI:597326"/>
    </ligand>
</feature>
<dbReference type="GO" id="GO:0019805">
    <property type="term" value="P:quinolinate biosynthetic process"/>
    <property type="evidence" value="ECO:0007669"/>
    <property type="project" value="UniProtKB-UniRule"/>
</dbReference>
<comment type="pathway">
    <text evidence="4 5">Cofactor biosynthesis; NAD(+) biosynthesis; quinolinate from L-kynurenine: step 2/3.</text>
</comment>
<dbReference type="SUPFAM" id="SSF53383">
    <property type="entry name" value="PLP-dependent transferases"/>
    <property type="match status" value="1"/>
</dbReference>
<name>A0A814HL24_9BILA</name>
<keyword evidence="1 4" id="KW-0662">Pyridine nucleotide biosynthesis</keyword>
<feature type="binding site" evidence="4">
    <location>
        <position position="273"/>
    </location>
    <ligand>
        <name>pyridoxal 5'-phosphate</name>
        <dbReference type="ChEBI" id="CHEBI:597326"/>
    </ligand>
</feature>
<evidence type="ECO:0000313" key="6">
    <source>
        <dbReference type="EMBL" id="CAF0812466.1"/>
    </source>
</evidence>
<dbReference type="Proteomes" id="UP000663829">
    <property type="component" value="Unassembled WGS sequence"/>
</dbReference>
<dbReference type="InterPro" id="IPR015422">
    <property type="entry name" value="PyrdxlP-dep_Trfase_small"/>
</dbReference>
<feature type="binding site" evidence="4">
    <location>
        <position position="353"/>
    </location>
    <ligand>
        <name>pyridoxal 5'-phosphate</name>
        <dbReference type="ChEBI" id="CHEBI:597326"/>
    </ligand>
</feature>
<evidence type="ECO:0000256" key="2">
    <source>
        <dbReference type="ARBA" id="ARBA00022801"/>
    </source>
</evidence>
<dbReference type="FunFam" id="3.40.640.10:FF:000031">
    <property type="entry name" value="Kynureninase"/>
    <property type="match status" value="1"/>
</dbReference>
<dbReference type="GO" id="GO:0030429">
    <property type="term" value="F:kynureninase activity"/>
    <property type="evidence" value="ECO:0007669"/>
    <property type="project" value="UniProtKB-UniRule"/>
</dbReference>
<comment type="cofactor">
    <cofactor evidence="4 5">
        <name>pyridoxal 5'-phosphate</name>
        <dbReference type="ChEBI" id="CHEBI:597326"/>
    </cofactor>
</comment>